<organism evidence="8 9">
    <name type="scientific">Youngiibacter multivorans</name>
    <dbReference type="NCBI Taxonomy" id="937251"/>
    <lineage>
        <taxon>Bacteria</taxon>
        <taxon>Bacillati</taxon>
        <taxon>Bacillota</taxon>
        <taxon>Clostridia</taxon>
        <taxon>Eubacteriales</taxon>
        <taxon>Clostridiaceae</taxon>
        <taxon>Youngiibacter</taxon>
    </lineage>
</organism>
<keyword evidence="4 6" id="KW-0805">Transcription regulation</keyword>
<comment type="caution">
    <text evidence="8">The sequence shown here is derived from an EMBL/GenBank/DDBJ whole genome shotgun (WGS) entry which is preliminary data.</text>
</comment>
<evidence type="ECO:0000256" key="2">
    <source>
        <dbReference type="ARBA" id="ARBA00022814"/>
    </source>
</evidence>
<keyword evidence="5 6" id="KW-0804">Transcription</keyword>
<dbReference type="Proteomes" id="UP001519271">
    <property type="component" value="Unassembled WGS sequence"/>
</dbReference>
<reference evidence="8 9" key="1">
    <citation type="submission" date="2021-03" db="EMBL/GenBank/DDBJ databases">
        <title>Genomic Encyclopedia of Type Strains, Phase IV (KMG-IV): sequencing the most valuable type-strain genomes for metagenomic binning, comparative biology and taxonomic classification.</title>
        <authorList>
            <person name="Goeker M."/>
        </authorList>
    </citation>
    <scope>NUCLEOTIDE SEQUENCE [LARGE SCALE GENOMIC DNA]</scope>
    <source>
        <strain evidence="8 9">DSM 6139</strain>
    </source>
</reference>
<dbReference type="Gene3D" id="1.10.940.10">
    <property type="entry name" value="NusB-like"/>
    <property type="match status" value="1"/>
</dbReference>
<accession>A0ABS4G8A6</accession>
<comment type="function">
    <text evidence="6">Involved in transcription antitermination. Required for transcription of ribosomal RNA (rRNA) genes. Binds specifically to the boxA antiterminator sequence of the ribosomal RNA (rrn) operons.</text>
</comment>
<gene>
    <name evidence="6" type="primary">nusB</name>
    <name evidence="8" type="ORF">J2Z34_003289</name>
</gene>
<keyword evidence="9" id="KW-1185">Reference proteome</keyword>
<evidence type="ECO:0000256" key="4">
    <source>
        <dbReference type="ARBA" id="ARBA00023015"/>
    </source>
</evidence>
<dbReference type="SUPFAM" id="SSF48013">
    <property type="entry name" value="NusB-like"/>
    <property type="match status" value="1"/>
</dbReference>
<protein>
    <recommendedName>
        <fullName evidence="6">Transcription antitermination protein NusB</fullName>
    </recommendedName>
    <alternativeName>
        <fullName evidence="6">Antitermination factor NusB</fullName>
    </alternativeName>
</protein>
<dbReference type="Pfam" id="PF01029">
    <property type="entry name" value="NusB"/>
    <property type="match status" value="1"/>
</dbReference>
<dbReference type="InterPro" id="IPR035926">
    <property type="entry name" value="NusB-like_sf"/>
</dbReference>
<evidence type="ECO:0000256" key="6">
    <source>
        <dbReference type="HAMAP-Rule" id="MF_00073"/>
    </source>
</evidence>
<dbReference type="PANTHER" id="PTHR11078:SF3">
    <property type="entry name" value="ANTITERMINATION NUSB DOMAIN-CONTAINING PROTEIN"/>
    <property type="match status" value="1"/>
</dbReference>
<evidence type="ECO:0000259" key="7">
    <source>
        <dbReference type="Pfam" id="PF01029"/>
    </source>
</evidence>
<comment type="similarity">
    <text evidence="1 6">Belongs to the NusB family.</text>
</comment>
<dbReference type="NCBIfam" id="TIGR01951">
    <property type="entry name" value="nusB"/>
    <property type="match status" value="1"/>
</dbReference>
<dbReference type="InterPro" id="IPR011605">
    <property type="entry name" value="NusB_fam"/>
</dbReference>
<keyword evidence="2 6" id="KW-0889">Transcription antitermination</keyword>
<name>A0ABS4G8A6_9CLOT</name>
<dbReference type="RefSeq" id="WP_245250871.1">
    <property type="nucleotide sequence ID" value="NZ_JAGGKC010000039.1"/>
</dbReference>
<evidence type="ECO:0000313" key="8">
    <source>
        <dbReference type="EMBL" id="MBP1920774.1"/>
    </source>
</evidence>
<proteinExistence type="inferred from homology"/>
<evidence type="ECO:0000256" key="1">
    <source>
        <dbReference type="ARBA" id="ARBA00005952"/>
    </source>
</evidence>
<dbReference type="HAMAP" id="MF_00073">
    <property type="entry name" value="NusB"/>
    <property type="match status" value="1"/>
</dbReference>
<sequence>MRKRSREIAMEIVYQSTINDNDPKELVEDYFEEYGESEEADRGYISMIVSGVMEKREELDALIEANLVKWKLSRVSKINLSILRVALYEMKYVEDIPNNVSINEAVEISKKYSDEQSAAFINGILDKIVKA</sequence>
<keyword evidence="3 6" id="KW-0694">RNA-binding</keyword>
<feature type="domain" description="NusB/RsmB/TIM44" evidence="7">
    <location>
        <begin position="4"/>
        <end position="130"/>
    </location>
</feature>
<dbReference type="InterPro" id="IPR006027">
    <property type="entry name" value="NusB_RsmB_TIM44"/>
</dbReference>
<dbReference type="EMBL" id="JAGGKC010000039">
    <property type="protein sequence ID" value="MBP1920774.1"/>
    <property type="molecule type" value="Genomic_DNA"/>
</dbReference>
<evidence type="ECO:0000313" key="9">
    <source>
        <dbReference type="Proteomes" id="UP001519271"/>
    </source>
</evidence>
<evidence type="ECO:0000256" key="5">
    <source>
        <dbReference type="ARBA" id="ARBA00023163"/>
    </source>
</evidence>
<evidence type="ECO:0000256" key="3">
    <source>
        <dbReference type="ARBA" id="ARBA00022884"/>
    </source>
</evidence>
<dbReference type="PANTHER" id="PTHR11078">
    <property type="entry name" value="N UTILIZATION SUBSTANCE PROTEIN B-RELATED"/>
    <property type="match status" value="1"/>
</dbReference>